<evidence type="ECO:0000256" key="2">
    <source>
        <dbReference type="ARBA" id="ARBA00008537"/>
    </source>
</evidence>
<gene>
    <name evidence="10" type="ORF">QGN17_18685</name>
</gene>
<feature type="transmembrane region" description="Helical" evidence="8">
    <location>
        <begin position="173"/>
        <end position="193"/>
    </location>
</feature>
<evidence type="ECO:0000256" key="4">
    <source>
        <dbReference type="ARBA" id="ARBA00022475"/>
    </source>
</evidence>
<dbReference type="SUPFAM" id="SSF103473">
    <property type="entry name" value="MFS general substrate transporter"/>
    <property type="match status" value="1"/>
</dbReference>
<name>A0ABT6N6L6_9SPHN</name>
<reference evidence="10" key="1">
    <citation type="submission" date="2023-04" db="EMBL/GenBank/DDBJ databases">
        <title>Sphingomonas sp. MAHUQ-71 isolated from rice field.</title>
        <authorList>
            <person name="Huq M.A."/>
        </authorList>
    </citation>
    <scope>NUCLEOTIDE SEQUENCE</scope>
    <source>
        <strain evidence="10">MAHUQ-71</strain>
    </source>
</reference>
<feature type="transmembrane region" description="Helical" evidence="8">
    <location>
        <begin position="278"/>
        <end position="301"/>
    </location>
</feature>
<evidence type="ECO:0000313" key="11">
    <source>
        <dbReference type="Proteomes" id="UP001160625"/>
    </source>
</evidence>
<dbReference type="EMBL" id="JARYGZ010000004">
    <property type="protein sequence ID" value="MDH7640767.1"/>
    <property type="molecule type" value="Genomic_DNA"/>
</dbReference>
<feature type="transmembrane region" description="Helical" evidence="8">
    <location>
        <begin position="87"/>
        <end position="108"/>
    </location>
</feature>
<dbReference type="Gene3D" id="1.20.1720.10">
    <property type="entry name" value="Multidrug resistance protein D"/>
    <property type="match status" value="1"/>
</dbReference>
<feature type="transmembrane region" description="Helical" evidence="8">
    <location>
        <begin position="205"/>
        <end position="226"/>
    </location>
</feature>
<feature type="domain" description="Major facilitator superfamily (MFS) profile" evidence="9">
    <location>
        <begin position="21"/>
        <end position="506"/>
    </location>
</feature>
<dbReference type="InterPro" id="IPR036259">
    <property type="entry name" value="MFS_trans_sf"/>
</dbReference>
<dbReference type="PANTHER" id="PTHR42718">
    <property type="entry name" value="MAJOR FACILITATOR SUPERFAMILY MULTIDRUG TRANSPORTER MFSC"/>
    <property type="match status" value="1"/>
</dbReference>
<dbReference type="Proteomes" id="UP001160625">
    <property type="component" value="Unassembled WGS sequence"/>
</dbReference>
<dbReference type="InterPro" id="IPR011701">
    <property type="entry name" value="MFS"/>
</dbReference>
<protein>
    <submittedName>
        <fullName evidence="10">DHA2 family efflux MFS transporter permease subunit</fullName>
    </submittedName>
</protein>
<feature type="transmembrane region" description="Helical" evidence="8">
    <location>
        <begin position="339"/>
        <end position="358"/>
    </location>
</feature>
<evidence type="ECO:0000256" key="5">
    <source>
        <dbReference type="ARBA" id="ARBA00022692"/>
    </source>
</evidence>
<dbReference type="PANTHER" id="PTHR42718:SF9">
    <property type="entry name" value="MAJOR FACILITATOR SUPERFAMILY MULTIDRUG TRANSPORTER MFSC"/>
    <property type="match status" value="1"/>
</dbReference>
<comment type="caution">
    <text evidence="10">The sequence shown here is derived from an EMBL/GenBank/DDBJ whole genome shotgun (WGS) entry which is preliminary data.</text>
</comment>
<feature type="transmembrane region" description="Helical" evidence="8">
    <location>
        <begin position="238"/>
        <end position="257"/>
    </location>
</feature>
<dbReference type="NCBIfam" id="TIGR00711">
    <property type="entry name" value="efflux_EmrB"/>
    <property type="match status" value="1"/>
</dbReference>
<feature type="transmembrane region" description="Helical" evidence="8">
    <location>
        <begin position="407"/>
        <end position="424"/>
    </location>
</feature>
<feature type="transmembrane region" description="Helical" evidence="8">
    <location>
        <begin position="483"/>
        <end position="501"/>
    </location>
</feature>
<dbReference type="PROSITE" id="PS50850">
    <property type="entry name" value="MFS"/>
    <property type="match status" value="1"/>
</dbReference>
<dbReference type="InterPro" id="IPR020846">
    <property type="entry name" value="MFS_dom"/>
</dbReference>
<dbReference type="Gene3D" id="1.20.1250.20">
    <property type="entry name" value="MFS general substrate transporter like domains"/>
    <property type="match status" value="1"/>
</dbReference>
<evidence type="ECO:0000256" key="1">
    <source>
        <dbReference type="ARBA" id="ARBA00004651"/>
    </source>
</evidence>
<dbReference type="Pfam" id="PF07690">
    <property type="entry name" value="MFS_1"/>
    <property type="match status" value="1"/>
</dbReference>
<keyword evidence="6 8" id="KW-1133">Transmembrane helix</keyword>
<keyword evidence="7 8" id="KW-0472">Membrane</keyword>
<feature type="transmembrane region" description="Helical" evidence="8">
    <location>
        <begin position="146"/>
        <end position="167"/>
    </location>
</feature>
<keyword evidence="5 8" id="KW-0812">Transmembrane</keyword>
<dbReference type="RefSeq" id="WP_281046120.1">
    <property type="nucleotide sequence ID" value="NZ_JARYGZ010000004.1"/>
</dbReference>
<evidence type="ECO:0000256" key="3">
    <source>
        <dbReference type="ARBA" id="ARBA00022448"/>
    </source>
</evidence>
<accession>A0ABT6N6L6</accession>
<keyword evidence="3" id="KW-0813">Transport</keyword>
<dbReference type="InterPro" id="IPR004638">
    <property type="entry name" value="EmrB-like"/>
</dbReference>
<proteinExistence type="inferred from homology"/>
<keyword evidence="4" id="KW-1003">Cell membrane</keyword>
<evidence type="ECO:0000259" key="9">
    <source>
        <dbReference type="PROSITE" id="PS50850"/>
    </source>
</evidence>
<organism evidence="10 11">
    <name type="scientific">Sphingomonas oryzagri</name>
    <dbReference type="NCBI Taxonomy" id="3042314"/>
    <lineage>
        <taxon>Bacteria</taxon>
        <taxon>Pseudomonadati</taxon>
        <taxon>Pseudomonadota</taxon>
        <taxon>Alphaproteobacteria</taxon>
        <taxon>Sphingomonadales</taxon>
        <taxon>Sphingomonadaceae</taxon>
        <taxon>Sphingomonas</taxon>
    </lineage>
</organism>
<feature type="transmembrane region" description="Helical" evidence="8">
    <location>
        <begin position="12"/>
        <end position="34"/>
    </location>
</feature>
<evidence type="ECO:0000313" key="10">
    <source>
        <dbReference type="EMBL" id="MDH7640767.1"/>
    </source>
</evidence>
<feature type="transmembrane region" description="Helical" evidence="8">
    <location>
        <begin position="59"/>
        <end position="80"/>
    </location>
</feature>
<evidence type="ECO:0000256" key="6">
    <source>
        <dbReference type="ARBA" id="ARBA00022989"/>
    </source>
</evidence>
<comment type="subcellular location">
    <subcellularLocation>
        <location evidence="1">Cell membrane</location>
        <topology evidence="1">Multi-pass membrane protein</topology>
    </subcellularLocation>
</comment>
<sequence>MSGPAAASAPPPLTGAALWITATALALGTFMQVLDGTIANVALPTVAGNLGVSTDSGTWVITSFACANGVTVPLTGWLMGRFGVVRTFTVSVLAFTVASFLCGIAWSLPSLIGFRILQGAVSGPMIPGSQALLIAIFPADKRSTALAMWSMTTLVAPVLGPVLGGYISDNYHWGWIFLINVPVGIIAGAITWRSLASRETPTRKLPIDTVGLILLAFWVFSLQTMLDLGKDRDWFHNNLIVVLTIFAVVGFIAWMIWELTDKTPAVDLTLFKRRNFGFGVLALCLGYAVFFANNLLLPLWLQQYMGYNATWAGIVAAPSGAVAVLATPFVSKLKLDPRLMASVAFLAFAGSFFMRSHYTPDASFWVLTAPLFLQGFAMSMFFVQLITISFDGLPAEKVPSASGISNFARITGGSFAASIITTYWDRREALHQSRLTEGATNFSPIYRQALDQLQAFGQPPLQAAASVYHQVVNQAYLLSSLELFWLSGWLCVVMIPAIWLCRKPAPSDHVVAAD</sequence>
<comment type="similarity">
    <text evidence="2">Belongs to the major facilitator superfamily. EmrB family.</text>
</comment>
<evidence type="ECO:0000256" key="8">
    <source>
        <dbReference type="SAM" id="Phobius"/>
    </source>
</evidence>
<feature type="transmembrane region" description="Helical" evidence="8">
    <location>
        <begin position="307"/>
        <end position="327"/>
    </location>
</feature>
<keyword evidence="11" id="KW-1185">Reference proteome</keyword>
<feature type="transmembrane region" description="Helical" evidence="8">
    <location>
        <begin position="364"/>
        <end position="386"/>
    </location>
</feature>
<evidence type="ECO:0000256" key="7">
    <source>
        <dbReference type="ARBA" id="ARBA00023136"/>
    </source>
</evidence>
<dbReference type="CDD" id="cd17503">
    <property type="entry name" value="MFS_LmrB_MDR_like"/>
    <property type="match status" value="1"/>
</dbReference>